<feature type="transmembrane region" description="Helical" evidence="1">
    <location>
        <begin position="286"/>
        <end position="304"/>
    </location>
</feature>
<reference evidence="3" key="1">
    <citation type="journal article" date="2014" name="Sci. Data">
        <title>Genomes of diverse isolates of the marine cyanobacterium Prochlorococcus.</title>
        <authorList>
            <person name="Biller S."/>
            <person name="Berube P."/>
            <person name="Thompson J."/>
            <person name="Kelly L."/>
            <person name="Roggensack S."/>
            <person name="Awad L."/>
            <person name="Roache-Johnson K."/>
            <person name="Ding H."/>
            <person name="Giovannoni S.J."/>
            <person name="Moore L.R."/>
            <person name="Chisholm S.W."/>
        </authorList>
    </citation>
    <scope>NUCLEOTIDE SEQUENCE [LARGE SCALE GENOMIC DNA]</scope>
    <source>
        <strain evidence="3">MIT 9302</strain>
    </source>
</reference>
<gene>
    <name evidence="2" type="ORF">EU96_1522</name>
</gene>
<keyword evidence="1" id="KW-1133">Transmembrane helix</keyword>
<evidence type="ECO:0000256" key="1">
    <source>
        <dbReference type="SAM" id="Phobius"/>
    </source>
</evidence>
<proteinExistence type="predicted"/>
<dbReference type="STRING" id="74545.EU96_1522"/>
<dbReference type="Proteomes" id="UP000030445">
    <property type="component" value="Unassembled WGS sequence"/>
</dbReference>
<feature type="transmembrane region" description="Helical" evidence="1">
    <location>
        <begin position="163"/>
        <end position="184"/>
    </location>
</feature>
<evidence type="ECO:0000313" key="3">
    <source>
        <dbReference type="Proteomes" id="UP000030445"/>
    </source>
</evidence>
<protein>
    <submittedName>
        <fullName evidence="2">Uncharacterized protein</fullName>
    </submittedName>
</protein>
<keyword evidence="1" id="KW-0812">Transmembrane</keyword>
<evidence type="ECO:0000313" key="2">
    <source>
        <dbReference type="EMBL" id="KGF96885.1"/>
    </source>
</evidence>
<feature type="transmembrane region" description="Helical" evidence="1">
    <location>
        <begin position="69"/>
        <end position="96"/>
    </location>
</feature>
<feature type="transmembrane region" description="Helical" evidence="1">
    <location>
        <begin position="316"/>
        <end position="335"/>
    </location>
</feature>
<comment type="caution">
    <text evidence="2">The sequence shown here is derived from an EMBL/GenBank/DDBJ whole genome shotgun (WGS) entry which is preliminary data.</text>
</comment>
<feature type="transmembrane region" description="Helical" evidence="1">
    <location>
        <begin position="372"/>
        <end position="388"/>
    </location>
</feature>
<sequence>MWYRIVMLSSLIGRVLTVGILTKFNYLETAGALALLFTTSTLFNNALPPLHKEIYIKAVKNKVYNFREIFINYFYPLFLILLFSSFIVCILIRNFLDQFETSFLLNLLIFFYLFSEKIFDEFHRYSLTFKKYFPWNIIGIWRNPVNNIIFFTLIISGKYSEQYIFNFILMMLPISTLSPFLLIIKPFKIWKSLNYYYKLIKNSSFKLPINPPLLKAWLISLSMLLPTYSERIASLTAGSKETSKMYIAVAIFQLITFIIDFQILSNKKAEIIKNKTLKQLLKNSKIFLFSFFIITFVCLGYAFLNISDGLYNNLTSIFTLIILGLSIVLNSLSLIQEQRIFWAKRYKAIFIEMLIISSLLLFSFIFLRFNTLILSIGIISANIARFTISTKIANEY</sequence>
<feature type="transmembrane region" description="Helical" evidence="1">
    <location>
        <begin position="102"/>
        <end position="119"/>
    </location>
</feature>
<organism evidence="2 3">
    <name type="scientific">Prochlorococcus marinus str. MIT 9302</name>
    <dbReference type="NCBI Taxonomy" id="74545"/>
    <lineage>
        <taxon>Bacteria</taxon>
        <taxon>Bacillati</taxon>
        <taxon>Cyanobacteriota</taxon>
        <taxon>Cyanophyceae</taxon>
        <taxon>Synechococcales</taxon>
        <taxon>Prochlorococcaceae</taxon>
        <taxon>Prochlorococcus</taxon>
    </lineage>
</organism>
<dbReference type="AlphaFoldDB" id="A0A0A2A5K0"/>
<keyword evidence="1" id="KW-0472">Membrane</keyword>
<feature type="transmembrane region" description="Helical" evidence="1">
    <location>
        <begin position="140"/>
        <end position="157"/>
    </location>
</feature>
<feature type="transmembrane region" description="Helical" evidence="1">
    <location>
        <begin position="347"/>
        <end position="366"/>
    </location>
</feature>
<accession>A0A0A2A5K0</accession>
<feature type="transmembrane region" description="Helical" evidence="1">
    <location>
        <begin position="205"/>
        <end position="225"/>
    </location>
</feature>
<feature type="transmembrane region" description="Helical" evidence="1">
    <location>
        <begin position="245"/>
        <end position="265"/>
    </location>
</feature>
<name>A0A0A2A5K0_PROMR</name>
<dbReference type="EMBL" id="JNAM01000011">
    <property type="protein sequence ID" value="KGF96885.1"/>
    <property type="molecule type" value="Genomic_DNA"/>
</dbReference>